<evidence type="ECO:0000259" key="13">
    <source>
        <dbReference type="PROSITE" id="PS51012"/>
    </source>
</evidence>
<evidence type="ECO:0000256" key="7">
    <source>
        <dbReference type="ARBA" id="ARBA00022903"/>
    </source>
</evidence>
<dbReference type="GO" id="GO:0043190">
    <property type="term" value="C:ATP-binding cassette (ABC) transporter complex"/>
    <property type="evidence" value="ECO:0007669"/>
    <property type="project" value="InterPro"/>
</dbReference>
<evidence type="ECO:0000313" key="15">
    <source>
        <dbReference type="Proteomes" id="UP000480350"/>
    </source>
</evidence>
<comment type="subcellular location">
    <subcellularLocation>
        <location evidence="11">Cell inner membrane</location>
        <topology evidence="11">Multi-pass membrane protein</topology>
    </subcellularLocation>
    <subcellularLocation>
        <location evidence="1">Cell membrane</location>
        <topology evidence="1">Multi-pass membrane protein</topology>
    </subcellularLocation>
</comment>
<evidence type="ECO:0000256" key="6">
    <source>
        <dbReference type="ARBA" id="ARBA00022692"/>
    </source>
</evidence>
<dbReference type="PRINTS" id="PR00164">
    <property type="entry name" value="ABC2TRNSPORT"/>
</dbReference>
<keyword evidence="8 11" id="KW-1133">Transmembrane helix</keyword>
<dbReference type="InterPro" id="IPR047817">
    <property type="entry name" value="ABC2_TM_bact-type"/>
</dbReference>
<feature type="transmembrane region" description="Helical" evidence="11">
    <location>
        <begin position="83"/>
        <end position="105"/>
    </location>
</feature>
<evidence type="ECO:0000256" key="10">
    <source>
        <dbReference type="ARBA" id="ARBA00023136"/>
    </source>
</evidence>
<evidence type="ECO:0000256" key="2">
    <source>
        <dbReference type="ARBA" id="ARBA00007783"/>
    </source>
</evidence>
<keyword evidence="9" id="KW-0625">Polysaccharide transport</keyword>
<gene>
    <name evidence="14" type="ORF">GQ651_14915</name>
</gene>
<evidence type="ECO:0000256" key="5">
    <source>
        <dbReference type="ARBA" id="ARBA00022597"/>
    </source>
</evidence>
<feature type="transmembrane region" description="Helical" evidence="11">
    <location>
        <begin position="251"/>
        <end position="268"/>
    </location>
</feature>
<protein>
    <recommendedName>
        <fullName evidence="11">Transport permease protein</fullName>
    </recommendedName>
</protein>
<dbReference type="GO" id="GO:0015920">
    <property type="term" value="P:lipopolysaccharide transport"/>
    <property type="evidence" value="ECO:0007669"/>
    <property type="project" value="TreeGrafter"/>
</dbReference>
<organism evidence="14 15">
    <name type="scientific">Kangsaoukella pontilimi</name>
    <dbReference type="NCBI Taxonomy" id="2691042"/>
    <lineage>
        <taxon>Bacteria</taxon>
        <taxon>Pseudomonadati</taxon>
        <taxon>Pseudomonadota</taxon>
        <taxon>Alphaproteobacteria</taxon>
        <taxon>Rhodobacterales</taxon>
        <taxon>Paracoccaceae</taxon>
        <taxon>Kangsaoukella</taxon>
    </lineage>
</organism>
<dbReference type="InterPro" id="IPR013525">
    <property type="entry name" value="ABC2_TM"/>
</dbReference>
<dbReference type="PANTHER" id="PTHR30413">
    <property type="entry name" value="INNER MEMBRANE TRANSPORT PERMEASE"/>
    <property type="match status" value="1"/>
</dbReference>
<dbReference type="InterPro" id="IPR000412">
    <property type="entry name" value="ABC_2_transport"/>
</dbReference>
<evidence type="ECO:0000256" key="3">
    <source>
        <dbReference type="ARBA" id="ARBA00022448"/>
    </source>
</evidence>
<keyword evidence="4 11" id="KW-1003">Cell membrane</keyword>
<keyword evidence="6 11" id="KW-0812">Transmembrane</keyword>
<dbReference type="GO" id="GO:0140359">
    <property type="term" value="F:ABC-type transporter activity"/>
    <property type="evidence" value="ECO:0007669"/>
    <property type="project" value="InterPro"/>
</dbReference>
<feature type="transmembrane region" description="Helical" evidence="11">
    <location>
        <begin position="126"/>
        <end position="152"/>
    </location>
</feature>
<proteinExistence type="inferred from homology"/>
<dbReference type="Pfam" id="PF01061">
    <property type="entry name" value="ABC2_membrane"/>
    <property type="match status" value="1"/>
</dbReference>
<dbReference type="EMBL" id="WUPT01000002">
    <property type="protein sequence ID" value="MXQ09136.1"/>
    <property type="molecule type" value="Genomic_DNA"/>
</dbReference>
<keyword evidence="15" id="KW-1185">Reference proteome</keyword>
<keyword evidence="3 11" id="KW-0813">Transport</keyword>
<keyword evidence="7" id="KW-0972">Capsule biogenesis/degradation</keyword>
<dbReference type="GO" id="GO:0015774">
    <property type="term" value="P:polysaccharide transport"/>
    <property type="evidence" value="ECO:0007669"/>
    <property type="project" value="UniProtKB-KW"/>
</dbReference>
<evidence type="ECO:0000256" key="9">
    <source>
        <dbReference type="ARBA" id="ARBA00023047"/>
    </source>
</evidence>
<keyword evidence="10 11" id="KW-0472">Membrane</keyword>
<feature type="domain" description="ABC transmembrane type-2" evidence="13">
    <location>
        <begin position="50"/>
        <end position="271"/>
    </location>
</feature>
<feature type="transmembrane region" description="Helical" evidence="11">
    <location>
        <begin position="164"/>
        <end position="185"/>
    </location>
</feature>
<name>A0A7C9MHP7_9RHOB</name>
<dbReference type="AlphaFoldDB" id="A0A7C9MHP7"/>
<evidence type="ECO:0000313" key="14">
    <source>
        <dbReference type="EMBL" id="MXQ09136.1"/>
    </source>
</evidence>
<evidence type="ECO:0000256" key="12">
    <source>
        <dbReference type="SAM" id="MobiDB-lite"/>
    </source>
</evidence>
<feature type="compositionally biased region" description="Pro residues" evidence="12">
    <location>
        <begin position="1"/>
        <end position="10"/>
    </location>
</feature>
<feature type="region of interest" description="Disordered" evidence="12">
    <location>
        <begin position="1"/>
        <end position="26"/>
    </location>
</feature>
<reference evidence="14 15" key="2">
    <citation type="submission" date="2020-03" db="EMBL/GenBank/DDBJ databases">
        <title>Kangsaoukella pontilimi gen. nov., sp. nov., a new member of the family Rhodobacteraceae isolated from a tidal mudflat.</title>
        <authorList>
            <person name="Kim I.S."/>
        </authorList>
    </citation>
    <scope>NUCLEOTIDE SEQUENCE [LARGE SCALE GENOMIC DNA]</scope>
    <source>
        <strain evidence="14 15">GH1-50</strain>
    </source>
</reference>
<comment type="caution">
    <text evidence="14">The sequence shown here is derived from an EMBL/GenBank/DDBJ whole genome shotgun (WGS) entry which is preliminary data.</text>
</comment>
<comment type="similarity">
    <text evidence="2 11">Belongs to the ABC-2 integral membrane protein family.</text>
</comment>
<feature type="transmembrane region" description="Helical" evidence="11">
    <location>
        <begin position="194"/>
        <end position="212"/>
    </location>
</feature>
<evidence type="ECO:0000256" key="8">
    <source>
        <dbReference type="ARBA" id="ARBA00022989"/>
    </source>
</evidence>
<keyword evidence="5" id="KW-0762">Sugar transport</keyword>
<dbReference type="PROSITE" id="PS51012">
    <property type="entry name" value="ABC_TM2"/>
    <property type="match status" value="1"/>
</dbReference>
<feature type="transmembrane region" description="Helical" evidence="11">
    <location>
        <begin position="51"/>
        <end position="77"/>
    </location>
</feature>
<evidence type="ECO:0000256" key="4">
    <source>
        <dbReference type="ARBA" id="ARBA00022475"/>
    </source>
</evidence>
<evidence type="ECO:0000256" key="1">
    <source>
        <dbReference type="ARBA" id="ARBA00004651"/>
    </source>
</evidence>
<dbReference type="Proteomes" id="UP000480350">
    <property type="component" value="Unassembled WGS sequence"/>
</dbReference>
<dbReference type="PANTHER" id="PTHR30413:SF10">
    <property type="entry name" value="CAPSULE POLYSACCHARIDE EXPORT INNER-MEMBRANE PROTEIN CTRC"/>
    <property type="match status" value="1"/>
</dbReference>
<sequence>MPSPSPPPTAPLRAPVQPLRPAGGAGTGTFRTIGALILREMATTHTRSPGGWIWTVAEPVLTIALLSVAFSFAFVAPPLGSDFALFYATGFLPFMLFLDVSQKVATALRFSRPLLGFASVTWADALIARAAVAVFTQCLISILVLGTLLAIARDASLPDPVLAAHAYAMATALALGAGTLNAYLFPAFPALERIWAVVMRPMFIVSGVVFLLETVPHPLRGWLEWNPLFHVTGEMRAAFYAVYQPTYPDPILIYALSLALMTLGALLLHRFHDEIAQS</sequence>
<accession>A0A7C9MHP7</accession>
<evidence type="ECO:0000256" key="11">
    <source>
        <dbReference type="RuleBase" id="RU361157"/>
    </source>
</evidence>
<reference evidence="14 15" key="1">
    <citation type="submission" date="2019-12" db="EMBL/GenBank/DDBJ databases">
        <authorList>
            <person name="Lee S.D."/>
        </authorList>
    </citation>
    <scope>NUCLEOTIDE SEQUENCE [LARGE SCALE GENOMIC DNA]</scope>
    <source>
        <strain evidence="14 15">GH1-50</strain>
    </source>
</reference>
<dbReference type="RefSeq" id="WP_160764993.1">
    <property type="nucleotide sequence ID" value="NZ_WUPT01000002.1"/>
</dbReference>